<evidence type="ECO:0000259" key="8">
    <source>
        <dbReference type="PROSITE" id="PS50928"/>
    </source>
</evidence>
<dbReference type="Pfam" id="PF00528">
    <property type="entry name" value="BPD_transp_1"/>
    <property type="match status" value="1"/>
</dbReference>
<evidence type="ECO:0000256" key="1">
    <source>
        <dbReference type="ARBA" id="ARBA00004651"/>
    </source>
</evidence>
<dbReference type="CDD" id="cd06261">
    <property type="entry name" value="TM_PBP2"/>
    <property type="match status" value="1"/>
</dbReference>
<comment type="similarity">
    <text evidence="7">Belongs to the binding-protein-dependent transport system permease family.</text>
</comment>
<dbReference type="InterPro" id="IPR035906">
    <property type="entry name" value="MetI-like_sf"/>
</dbReference>
<gene>
    <name evidence="9" type="ORF">SAMN02910377_01897</name>
</gene>
<proteinExistence type="inferred from homology"/>
<dbReference type="RefSeq" id="WP_074791341.1">
    <property type="nucleotide sequence ID" value="NZ_FNZX01000011.1"/>
</dbReference>
<feature type="transmembrane region" description="Helical" evidence="7">
    <location>
        <begin position="144"/>
        <end position="164"/>
    </location>
</feature>
<dbReference type="GO" id="GO:0005886">
    <property type="term" value="C:plasma membrane"/>
    <property type="evidence" value="ECO:0007669"/>
    <property type="project" value="UniProtKB-SubCell"/>
</dbReference>
<dbReference type="InterPro" id="IPR000515">
    <property type="entry name" value="MetI-like"/>
</dbReference>
<feature type="transmembrane region" description="Helical" evidence="7">
    <location>
        <begin position="246"/>
        <end position="264"/>
    </location>
</feature>
<feature type="transmembrane region" description="Helical" evidence="7">
    <location>
        <begin position="72"/>
        <end position="99"/>
    </location>
</feature>
<evidence type="ECO:0000256" key="7">
    <source>
        <dbReference type="RuleBase" id="RU363032"/>
    </source>
</evidence>
<feature type="transmembrane region" description="Helical" evidence="7">
    <location>
        <begin position="185"/>
        <end position="210"/>
    </location>
</feature>
<feature type="transmembrane region" description="Helical" evidence="7">
    <location>
        <begin position="111"/>
        <end position="132"/>
    </location>
</feature>
<reference evidence="10" key="1">
    <citation type="submission" date="2016-10" db="EMBL/GenBank/DDBJ databases">
        <authorList>
            <person name="Varghese N."/>
        </authorList>
    </citation>
    <scope>NUCLEOTIDE SEQUENCE [LARGE SCALE GENOMIC DNA]</scope>
    <source>
        <strain evidence="10">ACV-9</strain>
    </source>
</reference>
<dbReference type="SUPFAM" id="SSF161098">
    <property type="entry name" value="MetI-like"/>
    <property type="match status" value="1"/>
</dbReference>
<dbReference type="AlphaFoldDB" id="A0A1H7K3E6"/>
<dbReference type="InterPro" id="IPR050901">
    <property type="entry name" value="BP-dep_ABC_trans_perm"/>
</dbReference>
<dbReference type="GO" id="GO:0055085">
    <property type="term" value="P:transmembrane transport"/>
    <property type="evidence" value="ECO:0007669"/>
    <property type="project" value="InterPro"/>
</dbReference>
<feature type="transmembrane region" description="Helical" evidence="7">
    <location>
        <begin position="12"/>
        <end position="31"/>
    </location>
</feature>
<name>A0A1H7K3E6_9FIRM</name>
<comment type="subcellular location">
    <subcellularLocation>
        <location evidence="1 7">Cell membrane</location>
        <topology evidence="1 7">Multi-pass membrane protein</topology>
    </subcellularLocation>
</comment>
<dbReference type="Proteomes" id="UP000182321">
    <property type="component" value="Unassembled WGS sequence"/>
</dbReference>
<dbReference type="PANTHER" id="PTHR32243">
    <property type="entry name" value="MALTOSE TRANSPORT SYSTEM PERMEASE-RELATED"/>
    <property type="match status" value="1"/>
</dbReference>
<evidence type="ECO:0000256" key="3">
    <source>
        <dbReference type="ARBA" id="ARBA00022475"/>
    </source>
</evidence>
<keyword evidence="4 7" id="KW-0812">Transmembrane</keyword>
<keyword evidence="9" id="KW-0762">Sugar transport</keyword>
<evidence type="ECO:0000256" key="5">
    <source>
        <dbReference type="ARBA" id="ARBA00022989"/>
    </source>
</evidence>
<evidence type="ECO:0000256" key="2">
    <source>
        <dbReference type="ARBA" id="ARBA00022448"/>
    </source>
</evidence>
<dbReference type="EMBL" id="FNZX01000011">
    <property type="protein sequence ID" value="SEK81094.1"/>
    <property type="molecule type" value="Genomic_DNA"/>
</dbReference>
<evidence type="ECO:0000313" key="10">
    <source>
        <dbReference type="Proteomes" id="UP000182321"/>
    </source>
</evidence>
<keyword evidence="5 7" id="KW-1133">Transmembrane helix</keyword>
<evidence type="ECO:0000256" key="4">
    <source>
        <dbReference type="ARBA" id="ARBA00022692"/>
    </source>
</evidence>
<protein>
    <submittedName>
        <fullName evidence="9">Multiple sugar transport system permease protein</fullName>
    </submittedName>
</protein>
<keyword evidence="10" id="KW-1185">Reference proteome</keyword>
<dbReference type="PANTHER" id="PTHR32243:SF18">
    <property type="entry name" value="INNER MEMBRANE ABC TRANSPORTER PERMEASE PROTEIN YCJP"/>
    <property type="match status" value="1"/>
</dbReference>
<sequence length="279" mass="31427">MKSKSAIIGKKIFYIVGLLVFMIIIVFPFYWQVITSIKDPADITKMPTELWPSRFSLDLYKSVFVNHHLQVYLLNSIIVAVGAMFLTVVVAFPAAYAFVRFKFKFKKFWQNIILLANMFPLIAIVTPMFIIFRQLHLLNTYLGLILPSVILTLPMAIWTLIAFIKTLPFELEEAAKIDGARRRDVILKVVLPLSFPGLFTTAIIAFISAWNEFMFALVLVTKDEMRTVPIAISMFPGEYSVPWGDMSAASIVATIPIIIVVLICQKRIISGLTSGAIKG</sequence>
<evidence type="ECO:0000313" key="9">
    <source>
        <dbReference type="EMBL" id="SEK81094.1"/>
    </source>
</evidence>
<keyword evidence="6 7" id="KW-0472">Membrane</keyword>
<dbReference type="PROSITE" id="PS50928">
    <property type="entry name" value="ABC_TM1"/>
    <property type="match status" value="1"/>
</dbReference>
<keyword evidence="3" id="KW-1003">Cell membrane</keyword>
<accession>A0A1H7K3E6</accession>
<keyword evidence="2 7" id="KW-0813">Transport</keyword>
<feature type="domain" description="ABC transmembrane type-1" evidence="8">
    <location>
        <begin position="73"/>
        <end position="264"/>
    </location>
</feature>
<evidence type="ECO:0000256" key="6">
    <source>
        <dbReference type="ARBA" id="ARBA00023136"/>
    </source>
</evidence>
<dbReference type="Gene3D" id="1.10.3720.10">
    <property type="entry name" value="MetI-like"/>
    <property type="match status" value="1"/>
</dbReference>
<organism evidence="9 10">
    <name type="scientific">Pseudobutyrivibrio ruminis</name>
    <dbReference type="NCBI Taxonomy" id="46206"/>
    <lineage>
        <taxon>Bacteria</taxon>
        <taxon>Bacillati</taxon>
        <taxon>Bacillota</taxon>
        <taxon>Clostridia</taxon>
        <taxon>Lachnospirales</taxon>
        <taxon>Lachnospiraceae</taxon>
        <taxon>Pseudobutyrivibrio</taxon>
    </lineage>
</organism>